<protein>
    <submittedName>
        <fullName evidence="2">Amidohydrolase family protein</fullName>
    </submittedName>
</protein>
<dbReference type="EMBL" id="CP007784">
    <property type="protein sequence ID" value="AIO34956.1"/>
    <property type="molecule type" value="Genomic_DNA"/>
</dbReference>
<dbReference type="InterPro" id="IPR032466">
    <property type="entry name" value="Metal_Hydrolase"/>
</dbReference>
<dbReference type="InterPro" id="IPR052358">
    <property type="entry name" value="Aro_Compnd_Degr_Hydrolases"/>
</dbReference>
<name>A0AAN0VPI6_9BURK</name>
<organism evidence="2 3">
    <name type="scientific">Burkholderia cenocepacia</name>
    <dbReference type="NCBI Taxonomy" id="95486"/>
    <lineage>
        <taxon>Bacteria</taxon>
        <taxon>Pseudomonadati</taxon>
        <taxon>Pseudomonadota</taxon>
        <taxon>Betaproteobacteria</taxon>
        <taxon>Burkholderiales</taxon>
        <taxon>Burkholderiaceae</taxon>
        <taxon>Burkholderia</taxon>
        <taxon>Burkholderia cepacia complex</taxon>
    </lineage>
</organism>
<accession>A0AAN0VPI6</accession>
<keyword evidence="3" id="KW-1185">Reference proteome</keyword>
<dbReference type="SUPFAM" id="SSF51556">
    <property type="entry name" value="Metallo-dependent hydrolases"/>
    <property type="match status" value="1"/>
</dbReference>
<dbReference type="AlphaFoldDB" id="A0AAN0VPI6"/>
<dbReference type="PANTHER" id="PTHR35563">
    <property type="entry name" value="BARREL METAL-DEPENDENT HYDROLASE, PUTATIVE (AFU_ORTHOLOGUE AFUA_1G16240)-RELATED"/>
    <property type="match status" value="1"/>
</dbReference>
<proteinExistence type="predicted"/>
<dbReference type="GO" id="GO:0016787">
    <property type="term" value="F:hydrolase activity"/>
    <property type="evidence" value="ECO:0007669"/>
    <property type="project" value="InterPro"/>
</dbReference>
<feature type="domain" description="Amidohydrolase-related" evidence="1">
    <location>
        <begin position="39"/>
        <end position="304"/>
    </location>
</feature>
<gene>
    <name evidence="2" type="ORF">DM39_4100</name>
</gene>
<dbReference type="Gene3D" id="3.20.20.140">
    <property type="entry name" value="Metal-dependent hydrolases"/>
    <property type="match status" value="1"/>
</dbReference>
<dbReference type="KEGG" id="bcen:DM39_4100"/>
<evidence type="ECO:0000313" key="3">
    <source>
        <dbReference type="Proteomes" id="UP000029413"/>
    </source>
</evidence>
<evidence type="ECO:0000259" key="1">
    <source>
        <dbReference type="Pfam" id="PF04909"/>
    </source>
</evidence>
<sequence>MPVSPSVSYKNSGVNHAIQCAGPLTNLVAPCVTLPPNACDSHFHIFGPATRYPYSPDRIYTPPDCLLEDYLALQQSLGVARCVLVQPSVYGSDNSVLLNALQSLGNAGRGVVVLSGAESASELRDMDAVGVRGVRINLVDIKSPSSTLPIDALLRVQDRISPLGWHLELLAHVDKYPDLDEVLGALEVPIVFGHMGYLTRGVSPDNPGMAAMLRLLQSGRAWAKITGPYRIGVEGPPYDTAAEVARTLAKQCMERLVWGSDWPHVMVSDPMPHDADLLNAVADWIPEQDRQQALFSSNPARLYQWT</sequence>
<dbReference type="Proteomes" id="UP000029413">
    <property type="component" value="Chromosome 2"/>
</dbReference>
<dbReference type="Pfam" id="PF04909">
    <property type="entry name" value="Amidohydro_2"/>
    <property type="match status" value="1"/>
</dbReference>
<evidence type="ECO:0000313" key="2">
    <source>
        <dbReference type="EMBL" id="AIO34956.1"/>
    </source>
</evidence>
<dbReference type="InterPro" id="IPR006680">
    <property type="entry name" value="Amidohydro-rel"/>
</dbReference>
<reference evidence="2 3" key="1">
    <citation type="submission" date="2014-05" db="EMBL/GenBank/DDBJ databases">
        <authorList>
            <person name="Bishop-Lilly K.A."/>
            <person name="Broomall S.M."/>
            <person name="Chain P.S."/>
            <person name="Chertkov O."/>
            <person name="Coyne S.R."/>
            <person name="Daligault H.E."/>
            <person name="Davenport K.W."/>
            <person name="Erkkila T."/>
            <person name="Frey K.G."/>
            <person name="Gibbons H.S."/>
            <person name="Gu W."/>
            <person name="Jaissle J."/>
            <person name="Johnson S.L."/>
            <person name="Koroleva G.I."/>
            <person name="Ladner J.T."/>
            <person name="Lo C.-C."/>
            <person name="Minogue T.D."/>
            <person name="Munk C."/>
            <person name="Palacios G.F."/>
            <person name="Redden C.L."/>
            <person name="Rosenzweig C.N."/>
            <person name="Scholz M.B."/>
            <person name="Teshima H."/>
            <person name="Xu Y."/>
        </authorList>
    </citation>
    <scope>NUCLEOTIDE SEQUENCE [LARGE SCALE GENOMIC DNA]</scope>
    <source>
        <strain evidence="2 3">DDS 22E-1</strain>
    </source>
</reference>
<dbReference type="PANTHER" id="PTHR35563:SF2">
    <property type="entry name" value="BARREL METAL-DEPENDENT HYDROLASE, PUTATIVE (AFU_ORTHOLOGUE AFUA_1G16240)-RELATED"/>
    <property type="match status" value="1"/>
</dbReference>